<dbReference type="PANTHER" id="PTHR42967:SF1">
    <property type="entry name" value="MBL FOLD METALLO-HYDROLASE"/>
    <property type="match status" value="1"/>
</dbReference>
<proteinExistence type="predicted"/>
<dbReference type="SUPFAM" id="SSF56281">
    <property type="entry name" value="Metallo-hydrolase/oxidoreductase"/>
    <property type="match status" value="1"/>
</dbReference>
<dbReference type="STRING" id="1798409.A3I24_03185"/>
<dbReference type="Pfam" id="PF13483">
    <property type="entry name" value="Lactamase_B_3"/>
    <property type="match status" value="1"/>
</dbReference>
<dbReference type="AlphaFoldDB" id="A0A1G1ZTB9"/>
<evidence type="ECO:0000313" key="2">
    <source>
        <dbReference type="Proteomes" id="UP000177690"/>
    </source>
</evidence>
<comment type="caution">
    <text evidence="1">The sequence shown here is derived from an EMBL/GenBank/DDBJ whole genome shotgun (WGS) entry which is preliminary data.</text>
</comment>
<name>A0A1G1ZTB9_9BACT</name>
<reference evidence="1 2" key="1">
    <citation type="journal article" date="2016" name="Nat. Commun.">
        <title>Thousands of microbial genomes shed light on interconnected biogeochemical processes in an aquifer system.</title>
        <authorList>
            <person name="Anantharaman K."/>
            <person name="Brown C.T."/>
            <person name="Hug L.A."/>
            <person name="Sharon I."/>
            <person name="Castelle C.J."/>
            <person name="Probst A.J."/>
            <person name="Thomas B.C."/>
            <person name="Singh A."/>
            <person name="Wilkins M.J."/>
            <person name="Karaoz U."/>
            <person name="Brodie E.L."/>
            <person name="Williams K.H."/>
            <person name="Hubbard S.S."/>
            <person name="Banfield J.F."/>
        </authorList>
    </citation>
    <scope>NUCLEOTIDE SEQUENCE [LARGE SCALE GENOMIC DNA]</scope>
</reference>
<dbReference type="InterPro" id="IPR036866">
    <property type="entry name" value="RibonucZ/Hydroxyglut_hydro"/>
</dbReference>
<gene>
    <name evidence="1" type="ORF">A3I24_03185</name>
</gene>
<accession>A0A1G1ZTB9</accession>
<sequence length="193" mass="21687">MVINWYGESCFKIQSGETVILTDPIENSSGLTPPRFRTDATINSVLPNPLIYPSPEIIGPGEYEIKEIEISGWPNKSSAVYLIKMEEMRIAFLGQLKDPLEPSVLEQLSEIDILFFPAGGKPFIEQKEAAQLLKKISPKIAIASLFKIPGLKRKADDIKDFLKEAEQKAEPQEKLTIKKKDLTIKTQFVILKT</sequence>
<dbReference type="PANTHER" id="PTHR42967">
    <property type="entry name" value="METAL DEPENDENT HYDROLASE"/>
    <property type="match status" value="1"/>
</dbReference>
<evidence type="ECO:0008006" key="3">
    <source>
        <dbReference type="Google" id="ProtNLM"/>
    </source>
</evidence>
<dbReference type="EMBL" id="MHJL01000010">
    <property type="protein sequence ID" value="OGY67973.1"/>
    <property type="molecule type" value="Genomic_DNA"/>
</dbReference>
<evidence type="ECO:0000313" key="1">
    <source>
        <dbReference type="EMBL" id="OGY67973.1"/>
    </source>
</evidence>
<dbReference type="Proteomes" id="UP000177690">
    <property type="component" value="Unassembled WGS sequence"/>
</dbReference>
<organism evidence="1 2">
    <name type="scientific">Candidatus Harrisonbacteria bacterium RIFCSPLOWO2_02_FULL_41_13b</name>
    <dbReference type="NCBI Taxonomy" id="1798409"/>
    <lineage>
        <taxon>Bacteria</taxon>
        <taxon>Candidatus Harrisoniibacteriota</taxon>
    </lineage>
</organism>
<dbReference type="Gene3D" id="3.60.15.10">
    <property type="entry name" value="Ribonuclease Z/Hydroxyacylglutathione hydrolase-like"/>
    <property type="match status" value="1"/>
</dbReference>
<protein>
    <recommendedName>
        <fullName evidence="3">Zn-dependent hydrolase of the beta-lactamase fold-like protein</fullName>
    </recommendedName>
</protein>